<feature type="domain" description="BON" evidence="1">
    <location>
        <begin position="106"/>
        <end position="174"/>
    </location>
</feature>
<organism evidence="2 3">
    <name type="scientific">Salinivibrio costicola</name>
    <name type="common">Vibrio costicola</name>
    <dbReference type="NCBI Taxonomy" id="51367"/>
    <lineage>
        <taxon>Bacteria</taxon>
        <taxon>Pseudomonadati</taxon>
        <taxon>Pseudomonadota</taxon>
        <taxon>Gammaproteobacteria</taxon>
        <taxon>Vibrionales</taxon>
        <taxon>Vibrionaceae</taxon>
        <taxon>Salinivibrio</taxon>
    </lineage>
</organism>
<dbReference type="SMART" id="SM00749">
    <property type="entry name" value="BON"/>
    <property type="match status" value="2"/>
</dbReference>
<keyword evidence="3" id="KW-1185">Reference proteome</keyword>
<accession>A0ABX6K8U9</accession>
<dbReference type="Gene3D" id="3.30.1340.30">
    <property type="match status" value="2"/>
</dbReference>
<dbReference type="Proteomes" id="UP000501408">
    <property type="component" value="Chromosome 2"/>
</dbReference>
<reference evidence="2 3" key="1">
    <citation type="submission" date="2020-03" db="EMBL/GenBank/DDBJ databases">
        <title>Genome mining reveals the biosynthetic pathways of PHA and ectoines of the halophilic strain Salinivibrio costicola M318 isolated from fermented shrimp paste.</title>
        <authorList>
            <person name="Doan T.V."/>
            <person name="Tran L.T."/>
            <person name="Trieu T.A."/>
            <person name="Nguyen Q.V."/>
            <person name="Quach T.N."/>
            <person name="Phi T.Q."/>
            <person name="Kumar S."/>
        </authorList>
    </citation>
    <scope>NUCLEOTIDE SEQUENCE [LARGE SCALE GENOMIC DNA]</scope>
    <source>
        <strain evidence="2 3">M318</strain>
    </source>
</reference>
<protein>
    <submittedName>
        <fullName evidence="2">BON domain-containing protein</fullName>
    </submittedName>
</protein>
<sequence>MGFALTLGATGAHASSNNQWQDQAKDAWIDGKAETMLLVNTNLNNFDIDTDVEQGVVILTGQVDTELDKSLARGLVEKIDGVSGVKNELTVSQQASQAADLGQTVVDTKIAASLKTSLLLDPDISGTNIEVSVDDGVATLSGEVKSDAARDLAILMAENAQDVERVVDNLEITGNA</sequence>
<dbReference type="InterPro" id="IPR014004">
    <property type="entry name" value="Transpt-assoc_nodulatn_dom_bac"/>
</dbReference>
<name>A0ABX6K8U9_SALCS</name>
<dbReference type="InterPro" id="IPR007055">
    <property type="entry name" value="BON_dom"/>
</dbReference>
<evidence type="ECO:0000313" key="2">
    <source>
        <dbReference type="EMBL" id="QIR07953.1"/>
    </source>
</evidence>
<dbReference type="InterPro" id="IPR051686">
    <property type="entry name" value="Lipoprotein_DolP"/>
</dbReference>
<dbReference type="EMBL" id="CP050267">
    <property type="protein sequence ID" value="QIR07953.1"/>
    <property type="molecule type" value="Genomic_DNA"/>
</dbReference>
<dbReference type="PANTHER" id="PTHR34606:SF15">
    <property type="entry name" value="BON DOMAIN-CONTAINING PROTEIN"/>
    <property type="match status" value="1"/>
</dbReference>
<dbReference type="PROSITE" id="PS50914">
    <property type="entry name" value="BON"/>
    <property type="match status" value="2"/>
</dbReference>
<evidence type="ECO:0000259" key="1">
    <source>
        <dbReference type="PROSITE" id="PS50914"/>
    </source>
</evidence>
<feature type="domain" description="BON" evidence="1">
    <location>
        <begin position="25"/>
        <end position="93"/>
    </location>
</feature>
<evidence type="ECO:0000313" key="3">
    <source>
        <dbReference type="Proteomes" id="UP000501408"/>
    </source>
</evidence>
<dbReference type="PANTHER" id="PTHR34606">
    <property type="entry name" value="BON DOMAIN-CONTAINING PROTEIN"/>
    <property type="match status" value="1"/>
</dbReference>
<dbReference type="Pfam" id="PF04972">
    <property type="entry name" value="BON"/>
    <property type="match status" value="2"/>
</dbReference>
<proteinExistence type="predicted"/>
<gene>
    <name evidence="2" type="ORF">HBA18_15250</name>
</gene>